<proteinExistence type="predicted"/>
<comment type="caution">
    <text evidence="3">The sequence shown here is derived from an EMBL/GenBank/DDBJ whole genome shotgun (WGS) entry which is preliminary data.</text>
</comment>
<gene>
    <name evidence="3" type="ORF">GGX14DRAFT_592183</name>
</gene>
<organism evidence="3 4">
    <name type="scientific">Mycena pura</name>
    <dbReference type="NCBI Taxonomy" id="153505"/>
    <lineage>
        <taxon>Eukaryota</taxon>
        <taxon>Fungi</taxon>
        <taxon>Dikarya</taxon>
        <taxon>Basidiomycota</taxon>
        <taxon>Agaricomycotina</taxon>
        <taxon>Agaricomycetes</taxon>
        <taxon>Agaricomycetidae</taxon>
        <taxon>Agaricales</taxon>
        <taxon>Marasmiineae</taxon>
        <taxon>Mycenaceae</taxon>
        <taxon>Mycena</taxon>
    </lineage>
</organism>
<feature type="compositionally biased region" description="Low complexity" evidence="1">
    <location>
        <begin position="332"/>
        <end position="374"/>
    </location>
</feature>
<keyword evidence="4" id="KW-1185">Reference proteome</keyword>
<evidence type="ECO:0000313" key="4">
    <source>
        <dbReference type="Proteomes" id="UP001219525"/>
    </source>
</evidence>
<evidence type="ECO:0000313" key="3">
    <source>
        <dbReference type="EMBL" id="KAJ7219438.1"/>
    </source>
</evidence>
<protein>
    <submittedName>
        <fullName evidence="3">Uncharacterized protein</fullName>
    </submittedName>
</protein>
<name>A0AAD6VSZ8_9AGAR</name>
<dbReference type="AlphaFoldDB" id="A0AAD6VSZ8"/>
<feature type="signal peptide" evidence="2">
    <location>
        <begin position="1"/>
        <end position="18"/>
    </location>
</feature>
<evidence type="ECO:0000256" key="2">
    <source>
        <dbReference type="SAM" id="SignalP"/>
    </source>
</evidence>
<dbReference type="Proteomes" id="UP001219525">
    <property type="component" value="Unassembled WGS sequence"/>
</dbReference>
<evidence type="ECO:0000256" key="1">
    <source>
        <dbReference type="SAM" id="MobiDB-lite"/>
    </source>
</evidence>
<keyword evidence="2" id="KW-0732">Signal</keyword>
<sequence>MKSIFAVLPFCVALLSSASPLGDRAMFRRHTGAPLTRRYMMSSNFNYPEACSAGVVSSSNPGSMSVADNSTDMIPVLSNVTDSTPLDNSTVTTPDPTLSDNSTVTAVDNSTVTDSADTNATTSGVSKRYGYSDFENDWFNLCSSCPEDSSDSCFDYTISGYSALFAESDVCAQQETADEMITFVKSHGFSNSDDWIKVAVSYRRLARESVQLFGFYPSTPYCTVQPMNDELCGVWNEQPEGVSVGLYGGPDYPIVPFGDDASCPYGQTPDPTTCSCLDNFYGSVTNLPGAPISTMIDSTSTDTADMTDATLSVNSTSTDTADMTDATLSAVNSTSDATASDTASAASSTSDASATAASPDASATAQIDGNPNDPNGRRRRRF</sequence>
<accession>A0AAD6VSZ8</accession>
<dbReference type="EMBL" id="JARJCW010000011">
    <property type="protein sequence ID" value="KAJ7219438.1"/>
    <property type="molecule type" value="Genomic_DNA"/>
</dbReference>
<reference evidence="3" key="1">
    <citation type="submission" date="2023-03" db="EMBL/GenBank/DDBJ databases">
        <title>Massive genome expansion in bonnet fungi (Mycena s.s.) driven by repeated elements and novel gene families across ecological guilds.</title>
        <authorList>
            <consortium name="Lawrence Berkeley National Laboratory"/>
            <person name="Harder C.B."/>
            <person name="Miyauchi S."/>
            <person name="Viragh M."/>
            <person name="Kuo A."/>
            <person name="Thoen E."/>
            <person name="Andreopoulos B."/>
            <person name="Lu D."/>
            <person name="Skrede I."/>
            <person name="Drula E."/>
            <person name="Henrissat B."/>
            <person name="Morin E."/>
            <person name="Kohler A."/>
            <person name="Barry K."/>
            <person name="LaButti K."/>
            <person name="Morin E."/>
            <person name="Salamov A."/>
            <person name="Lipzen A."/>
            <person name="Mereny Z."/>
            <person name="Hegedus B."/>
            <person name="Baldrian P."/>
            <person name="Stursova M."/>
            <person name="Weitz H."/>
            <person name="Taylor A."/>
            <person name="Grigoriev I.V."/>
            <person name="Nagy L.G."/>
            <person name="Martin F."/>
            <person name="Kauserud H."/>
        </authorList>
    </citation>
    <scope>NUCLEOTIDE SEQUENCE</scope>
    <source>
        <strain evidence="3">9144</strain>
    </source>
</reference>
<feature type="chain" id="PRO_5041983012" evidence="2">
    <location>
        <begin position="19"/>
        <end position="382"/>
    </location>
</feature>
<feature type="region of interest" description="Disordered" evidence="1">
    <location>
        <begin position="332"/>
        <end position="382"/>
    </location>
</feature>